<dbReference type="HOGENOM" id="CLU_070025_3_3_6"/>
<dbReference type="Pfam" id="PF02627">
    <property type="entry name" value="CMD"/>
    <property type="match status" value="1"/>
</dbReference>
<dbReference type="Proteomes" id="UP000005555">
    <property type="component" value="Unassembled WGS sequence"/>
</dbReference>
<proteinExistence type="predicted"/>
<evidence type="ECO:0000313" key="3">
    <source>
        <dbReference type="EMBL" id="EAS47231.1"/>
    </source>
</evidence>
<comment type="caution">
    <text evidence="3">The sequence shown here is derived from an EMBL/GenBank/DDBJ whole genome shotgun (WGS) entry which is preliminary data.</text>
</comment>
<evidence type="ECO:0000313" key="4">
    <source>
        <dbReference type="Proteomes" id="UP000005555"/>
    </source>
</evidence>
<dbReference type="GO" id="GO:0051920">
    <property type="term" value="F:peroxiredoxin activity"/>
    <property type="evidence" value="ECO:0007669"/>
    <property type="project" value="InterPro"/>
</dbReference>
<feature type="chain" id="PRO_5004198189" evidence="1">
    <location>
        <begin position="23"/>
        <end position="150"/>
    </location>
</feature>
<gene>
    <name evidence="3" type="ORF">GB2207_11458</name>
</gene>
<sequence length="150" mass="16725">MSIKYIAIHIMSCAILSFSAFSEELPVETSDRHQKGMAMAGKLFPGLDPDALALPKKFQKYTIEHLFGDVWQGTEISLQERSLATCAALIAMNRTSEQKIHFAVARNIGIPREKLEEIIAHVAHYAGWPVAMSSFHTLNAVWPTNEVTKD</sequence>
<dbReference type="InterPro" id="IPR029032">
    <property type="entry name" value="AhpD-like"/>
</dbReference>
<dbReference type="SUPFAM" id="SSF69118">
    <property type="entry name" value="AhpD-like"/>
    <property type="match status" value="1"/>
</dbReference>
<keyword evidence="1" id="KW-0732">Signal</keyword>
<protein>
    <submittedName>
        <fullName evidence="3">Gamma-carboxymuconolactone decarboxylase</fullName>
    </submittedName>
</protein>
<feature type="domain" description="Carboxymuconolactone decarboxylase-like" evidence="2">
    <location>
        <begin position="57"/>
        <end position="136"/>
    </location>
</feature>
<accession>Q1YSH5</accession>
<dbReference type="PANTHER" id="PTHR33570">
    <property type="entry name" value="4-CARBOXYMUCONOLACTONE DECARBOXYLASE FAMILY PROTEIN"/>
    <property type="match status" value="1"/>
</dbReference>
<dbReference type="InterPro" id="IPR052512">
    <property type="entry name" value="4CMD/NDH-1_regulator"/>
</dbReference>
<evidence type="ECO:0000256" key="1">
    <source>
        <dbReference type="SAM" id="SignalP"/>
    </source>
</evidence>
<dbReference type="EMBL" id="AAPI01000003">
    <property type="protein sequence ID" value="EAS47231.1"/>
    <property type="molecule type" value="Genomic_DNA"/>
</dbReference>
<dbReference type="AlphaFoldDB" id="Q1YSH5"/>
<evidence type="ECO:0000259" key="2">
    <source>
        <dbReference type="Pfam" id="PF02627"/>
    </source>
</evidence>
<dbReference type="eggNOG" id="COG0599">
    <property type="taxonomic scope" value="Bacteria"/>
</dbReference>
<dbReference type="STRING" id="314287.GB2207_11458"/>
<name>Q1YSH5_9GAMM</name>
<dbReference type="Gene3D" id="1.20.1290.10">
    <property type="entry name" value="AhpD-like"/>
    <property type="match status" value="1"/>
</dbReference>
<dbReference type="PANTHER" id="PTHR33570:SF2">
    <property type="entry name" value="CARBOXYMUCONOLACTONE DECARBOXYLASE-LIKE DOMAIN-CONTAINING PROTEIN"/>
    <property type="match status" value="1"/>
</dbReference>
<organism evidence="3 4">
    <name type="scientific">gamma proteobacterium HTCC2207</name>
    <dbReference type="NCBI Taxonomy" id="314287"/>
    <lineage>
        <taxon>Bacteria</taxon>
        <taxon>Pseudomonadati</taxon>
        <taxon>Pseudomonadota</taxon>
        <taxon>Gammaproteobacteria</taxon>
        <taxon>Cellvibrionales</taxon>
        <taxon>Porticoccaceae</taxon>
        <taxon>SAR92 clade</taxon>
    </lineage>
</organism>
<keyword evidence="4" id="KW-1185">Reference proteome</keyword>
<feature type="signal peptide" evidence="1">
    <location>
        <begin position="1"/>
        <end position="22"/>
    </location>
</feature>
<dbReference type="InterPro" id="IPR003779">
    <property type="entry name" value="CMD-like"/>
</dbReference>
<reference evidence="3 4" key="1">
    <citation type="submission" date="2006-03" db="EMBL/GenBank/DDBJ databases">
        <authorList>
            <person name="Giovannoni S.J."/>
            <person name="Cho J.-C."/>
            <person name="Ferriera S."/>
            <person name="Johnson J."/>
            <person name="Kravitz S."/>
            <person name="Halpern A."/>
            <person name="Remington K."/>
            <person name="Beeson K."/>
            <person name="Tran B."/>
            <person name="Rogers Y.-H."/>
            <person name="Friedman R."/>
            <person name="Venter J.C."/>
        </authorList>
    </citation>
    <scope>NUCLEOTIDE SEQUENCE [LARGE SCALE GENOMIC DNA]</scope>
    <source>
        <strain evidence="3 4">HTCC2207</strain>
    </source>
</reference>